<evidence type="ECO:0000256" key="5">
    <source>
        <dbReference type="ARBA" id="ARBA00023242"/>
    </source>
</evidence>
<keyword evidence="10" id="KW-1185">Reference proteome</keyword>
<sequence>MKREEGSWSSSSVRREREMRAVVSALTHVVAGEELVADNENLDGFGSCIGDNDAASTWRRSRQKRGREQLEEKEKEGSSSGSGSRGGNFRRRGGGYSSSAAVQDTGAEANTRAQLAPTYEYKSNEKYKEEAGRRYRGVRRRPWGKWAAEIRDPFKAARVWLGTFHTAEAAAMAYDEAALGFRGNKAKLNFPENVKLRSPPSNLTTTLLPVFDSPNTLLSIPTILHSQCHDTLVQNPQVSSTSIGSHAQSCSSPSTSVFPIQGGGFGDF</sequence>
<evidence type="ECO:0000256" key="7">
    <source>
        <dbReference type="SAM" id="MobiDB-lite"/>
    </source>
</evidence>
<dbReference type="OrthoDB" id="1925932at2759"/>
<accession>A0A0D2RKS3</accession>
<dbReference type="PANTHER" id="PTHR31190:SF445">
    <property type="entry name" value="ETHYLENE-RESPONSIVE TRANSCRIPTION FACTOR RAP2-6"/>
    <property type="match status" value="1"/>
</dbReference>
<feature type="region of interest" description="Disordered" evidence="7">
    <location>
        <begin position="41"/>
        <end position="117"/>
    </location>
</feature>
<dbReference type="InterPro" id="IPR036955">
    <property type="entry name" value="AP2/ERF_dom_sf"/>
</dbReference>
<evidence type="ECO:0000313" key="10">
    <source>
        <dbReference type="Proteomes" id="UP000032304"/>
    </source>
</evidence>
<protein>
    <recommendedName>
        <fullName evidence="8">AP2/ERF domain-containing protein</fullName>
    </recommendedName>
</protein>
<dbReference type="KEGG" id="gra:105775062"/>
<comment type="subcellular location">
    <subcellularLocation>
        <location evidence="1">Nucleus</location>
    </subcellularLocation>
</comment>
<dbReference type="PROSITE" id="PS51032">
    <property type="entry name" value="AP2_ERF"/>
    <property type="match status" value="1"/>
</dbReference>
<evidence type="ECO:0000256" key="3">
    <source>
        <dbReference type="ARBA" id="ARBA00023125"/>
    </source>
</evidence>
<dbReference type="EMBL" id="CM001750">
    <property type="protein sequence ID" value="KJB71287.1"/>
    <property type="molecule type" value="Genomic_DNA"/>
</dbReference>
<evidence type="ECO:0000256" key="2">
    <source>
        <dbReference type="ARBA" id="ARBA00023015"/>
    </source>
</evidence>
<dbReference type="AlphaFoldDB" id="A0A0D2RKS3"/>
<proteinExistence type="inferred from homology"/>
<feature type="domain" description="AP2/ERF" evidence="8">
    <location>
        <begin position="134"/>
        <end position="191"/>
    </location>
</feature>
<dbReference type="InterPro" id="IPR016177">
    <property type="entry name" value="DNA-bd_dom_sf"/>
</dbReference>
<keyword evidence="4" id="KW-0804">Transcription</keyword>
<dbReference type="GO" id="GO:0003677">
    <property type="term" value="F:DNA binding"/>
    <property type="evidence" value="ECO:0007669"/>
    <property type="project" value="UniProtKB-KW"/>
</dbReference>
<dbReference type="GO" id="GO:0005634">
    <property type="term" value="C:nucleus"/>
    <property type="evidence" value="ECO:0007669"/>
    <property type="project" value="UniProtKB-SubCell"/>
</dbReference>
<gene>
    <name evidence="9" type="ORF">B456_011G114900</name>
</gene>
<evidence type="ECO:0000259" key="8">
    <source>
        <dbReference type="PROSITE" id="PS51032"/>
    </source>
</evidence>
<evidence type="ECO:0000256" key="1">
    <source>
        <dbReference type="ARBA" id="ARBA00004123"/>
    </source>
</evidence>
<reference evidence="9 10" key="1">
    <citation type="journal article" date="2012" name="Nature">
        <title>Repeated polyploidization of Gossypium genomes and the evolution of spinnable cotton fibres.</title>
        <authorList>
            <person name="Paterson A.H."/>
            <person name="Wendel J.F."/>
            <person name="Gundlach H."/>
            <person name="Guo H."/>
            <person name="Jenkins J."/>
            <person name="Jin D."/>
            <person name="Llewellyn D."/>
            <person name="Showmaker K.C."/>
            <person name="Shu S."/>
            <person name="Udall J."/>
            <person name="Yoo M.J."/>
            <person name="Byers R."/>
            <person name="Chen W."/>
            <person name="Doron-Faigenboim A."/>
            <person name="Duke M.V."/>
            <person name="Gong L."/>
            <person name="Grimwood J."/>
            <person name="Grover C."/>
            <person name="Grupp K."/>
            <person name="Hu G."/>
            <person name="Lee T.H."/>
            <person name="Li J."/>
            <person name="Lin L."/>
            <person name="Liu T."/>
            <person name="Marler B.S."/>
            <person name="Page J.T."/>
            <person name="Roberts A.W."/>
            <person name="Romanel E."/>
            <person name="Sanders W.S."/>
            <person name="Szadkowski E."/>
            <person name="Tan X."/>
            <person name="Tang H."/>
            <person name="Xu C."/>
            <person name="Wang J."/>
            <person name="Wang Z."/>
            <person name="Zhang D."/>
            <person name="Zhang L."/>
            <person name="Ashrafi H."/>
            <person name="Bedon F."/>
            <person name="Bowers J.E."/>
            <person name="Brubaker C.L."/>
            <person name="Chee P.W."/>
            <person name="Das S."/>
            <person name="Gingle A.R."/>
            <person name="Haigler C.H."/>
            <person name="Harker D."/>
            <person name="Hoffmann L.V."/>
            <person name="Hovav R."/>
            <person name="Jones D.C."/>
            <person name="Lemke C."/>
            <person name="Mansoor S."/>
            <person name="ur Rahman M."/>
            <person name="Rainville L.N."/>
            <person name="Rambani A."/>
            <person name="Reddy U.K."/>
            <person name="Rong J.K."/>
            <person name="Saranga Y."/>
            <person name="Scheffler B.E."/>
            <person name="Scheffler J.A."/>
            <person name="Stelly D.M."/>
            <person name="Triplett B.A."/>
            <person name="Van Deynze A."/>
            <person name="Vaslin M.F."/>
            <person name="Waghmare V.N."/>
            <person name="Walford S.A."/>
            <person name="Wright R.J."/>
            <person name="Zaki E.A."/>
            <person name="Zhang T."/>
            <person name="Dennis E.S."/>
            <person name="Mayer K.F."/>
            <person name="Peterson D.G."/>
            <person name="Rokhsar D.S."/>
            <person name="Wang X."/>
            <person name="Schmutz J."/>
        </authorList>
    </citation>
    <scope>NUCLEOTIDE SEQUENCE [LARGE SCALE GENOMIC DNA]</scope>
</reference>
<dbReference type="PANTHER" id="PTHR31190">
    <property type="entry name" value="DNA-BINDING DOMAIN"/>
    <property type="match status" value="1"/>
</dbReference>
<dbReference type="GO" id="GO:0003700">
    <property type="term" value="F:DNA-binding transcription factor activity"/>
    <property type="evidence" value="ECO:0007669"/>
    <property type="project" value="InterPro"/>
</dbReference>
<evidence type="ECO:0000313" key="9">
    <source>
        <dbReference type="EMBL" id="KJB71287.1"/>
    </source>
</evidence>
<dbReference type="FunFam" id="3.30.730.10:FF:000001">
    <property type="entry name" value="Ethylene-responsive transcription factor 2"/>
    <property type="match status" value="1"/>
</dbReference>
<dbReference type="OMA" id="HSQCHDT"/>
<feature type="compositionally biased region" description="Basic and acidic residues" evidence="7">
    <location>
        <begin position="66"/>
        <end position="77"/>
    </location>
</feature>
<evidence type="ECO:0000256" key="4">
    <source>
        <dbReference type="ARBA" id="ARBA00023163"/>
    </source>
</evidence>
<dbReference type="GO" id="GO:0009873">
    <property type="term" value="P:ethylene-activated signaling pathway"/>
    <property type="evidence" value="ECO:0007669"/>
    <property type="project" value="InterPro"/>
</dbReference>
<keyword evidence="2" id="KW-0805">Transcription regulation</keyword>
<dbReference type="PRINTS" id="PR00367">
    <property type="entry name" value="ETHRSPELEMNT"/>
</dbReference>
<dbReference type="Pfam" id="PF00847">
    <property type="entry name" value="AP2"/>
    <property type="match status" value="1"/>
</dbReference>
<evidence type="ECO:0000256" key="6">
    <source>
        <dbReference type="ARBA" id="ARBA00024343"/>
    </source>
</evidence>
<organism evidence="9 10">
    <name type="scientific">Gossypium raimondii</name>
    <name type="common">Peruvian cotton</name>
    <name type="synonym">Gossypium klotzschianum subsp. raimondii</name>
    <dbReference type="NCBI Taxonomy" id="29730"/>
    <lineage>
        <taxon>Eukaryota</taxon>
        <taxon>Viridiplantae</taxon>
        <taxon>Streptophyta</taxon>
        <taxon>Embryophyta</taxon>
        <taxon>Tracheophyta</taxon>
        <taxon>Spermatophyta</taxon>
        <taxon>Magnoliopsida</taxon>
        <taxon>eudicotyledons</taxon>
        <taxon>Gunneridae</taxon>
        <taxon>Pentapetalae</taxon>
        <taxon>rosids</taxon>
        <taxon>malvids</taxon>
        <taxon>Malvales</taxon>
        <taxon>Malvaceae</taxon>
        <taxon>Malvoideae</taxon>
        <taxon>Gossypium</taxon>
    </lineage>
</organism>
<keyword evidence="3" id="KW-0238">DNA-binding</keyword>
<comment type="similarity">
    <text evidence="6">Belongs to the AP2/ERF transcription factor family. ERF subfamily.</text>
</comment>
<dbReference type="SUPFAM" id="SSF54171">
    <property type="entry name" value="DNA-binding domain"/>
    <property type="match status" value="1"/>
</dbReference>
<keyword evidence="5" id="KW-0539">Nucleus</keyword>
<dbReference type="Gramene" id="KJB71287">
    <property type="protein sequence ID" value="KJB71287"/>
    <property type="gene ID" value="B456_011G114900"/>
</dbReference>
<name>A0A0D2RKS3_GOSRA</name>
<dbReference type="SMART" id="SM00380">
    <property type="entry name" value="AP2"/>
    <property type="match status" value="1"/>
</dbReference>
<dbReference type="STRING" id="29730.A0A0D2RKS3"/>
<dbReference type="InterPro" id="IPR044808">
    <property type="entry name" value="ERF_plant"/>
</dbReference>
<dbReference type="CDD" id="cd00018">
    <property type="entry name" value="AP2"/>
    <property type="match status" value="1"/>
</dbReference>
<dbReference type="Gene3D" id="3.30.730.10">
    <property type="entry name" value="AP2/ERF domain"/>
    <property type="match status" value="1"/>
</dbReference>
<dbReference type="eggNOG" id="ENOG502QV3S">
    <property type="taxonomic scope" value="Eukaryota"/>
</dbReference>
<dbReference type="Proteomes" id="UP000032304">
    <property type="component" value="Chromosome 11"/>
</dbReference>
<dbReference type="InterPro" id="IPR001471">
    <property type="entry name" value="AP2/ERF_dom"/>
</dbReference>